<name>A0A6C0F200_9ZZZZ</name>
<sequence>MSHLMLVPFAVRQRGRGLVRDPAVHGYSLLDSQWVPVGTTVSDRKKAHMLKKVDRVIAVLSRFAAYCARTRRFRKVFPVCDDAWANIAEREEIQVAADRAARIRALILMPEAELNAHFRNLISVNHAIGSLWNFMIFIRAKRTEREAQIEESNRVWREMNFSRIGLSVRPDDALPEAFRVGSALVQPVQVVSTWAPMSFQNIGVPVRLNNPQVAAPVRRVVFGRFSALDSDDE</sequence>
<dbReference type="EMBL" id="MN739023">
    <property type="protein sequence ID" value="QHT35597.1"/>
    <property type="molecule type" value="Genomic_DNA"/>
</dbReference>
<organism evidence="1">
    <name type="scientific">viral metagenome</name>
    <dbReference type="NCBI Taxonomy" id="1070528"/>
    <lineage>
        <taxon>unclassified sequences</taxon>
        <taxon>metagenomes</taxon>
        <taxon>organismal metagenomes</taxon>
    </lineage>
</organism>
<proteinExistence type="predicted"/>
<reference evidence="1" key="1">
    <citation type="journal article" date="2020" name="Nature">
        <title>Giant virus diversity and host interactions through global metagenomics.</title>
        <authorList>
            <person name="Schulz F."/>
            <person name="Roux S."/>
            <person name="Paez-Espino D."/>
            <person name="Jungbluth S."/>
            <person name="Walsh D.A."/>
            <person name="Denef V.J."/>
            <person name="McMahon K.D."/>
            <person name="Konstantinidis K.T."/>
            <person name="Eloe-Fadrosh E.A."/>
            <person name="Kyrpides N.C."/>
            <person name="Woyke T."/>
        </authorList>
    </citation>
    <scope>NUCLEOTIDE SEQUENCE</scope>
    <source>
        <strain evidence="1">GVMAG-M-3300009180-45</strain>
    </source>
</reference>
<dbReference type="AlphaFoldDB" id="A0A6C0F200"/>
<evidence type="ECO:0000313" key="1">
    <source>
        <dbReference type="EMBL" id="QHT35597.1"/>
    </source>
</evidence>
<protein>
    <submittedName>
        <fullName evidence="1">Uncharacterized protein</fullName>
    </submittedName>
</protein>
<accession>A0A6C0F200</accession>